<feature type="domain" description="NlpC/P60" evidence="6">
    <location>
        <begin position="386"/>
        <end position="524"/>
    </location>
</feature>
<evidence type="ECO:0000256" key="2">
    <source>
        <dbReference type="ARBA" id="ARBA00022670"/>
    </source>
</evidence>
<dbReference type="Pfam" id="PF13406">
    <property type="entry name" value="SLT_2"/>
    <property type="match status" value="1"/>
</dbReference>
<dbReference type="Gene3D" id="2.70.70.10">
    <property type="entry name" value="Glucose Permease (Domain IIA)"/>
    <property type="match status" value="1"/>
</dbReference>
<keyword evidence="4" id="KW-0788">Thiol protease</keyword>
<accession>A0ABV5V6X6</accession>
<dbReference type="Gene3D" id="1.10.530.10">
    <property type="match status" value="1"/>
</dbReference>
<reference evidence="7 8" key="1">
    <citation type="submission" date="2024-09" db="EMBL/GenBank/DDBJ databases">
        <authorList>
            <person name="Sun Q."/>
            <person name="Mori K."/>
        </authorList>
    </citation>
    <scope>NUCLEOTIDE SEQUENCE [LARGE SCALE GENOMIC DNA]</scope>
    <source>
        <strain evidence="7 8">JCM 12763</strain>
    </source>
</reference>
<dbReference type="RefSeq" id="WP_141339251.1">
    <property type="nucleotide sequence ID" value="NZ_JBHMAX010000036.1"/>
</dbReference>
<feature type="signal peptide" evidence="5">
    <location>
        <begin position="1"/>
        <end position="22"/>
    </location>
</feature>
<dbReference type="CDD" id="cd13399">
    <property type="entry name" value="Slt35-like"/>
    <property type="match status" value="1"/>
</dbReference>
<dbReference type="InterPro" id="IPR031304">
    <property type="entry name" value="SLT_2"/>
</dbReference>
<organism evidence="7 8">
    <name type="scientific">Ornithinimicrobium kibberense</name>
    <dbReference type="NCBI Taxonomy" id="282060"/>
    <lineage>
        <taxon>Bacteria</taxon>
        <taxon>Bacillati</taxon>
        <taxon>Actinomycetota</taxon>
        <taxon>Actinomycetes</taxon>
        <taxon>Micrococcales</taxon>
        <taxon>Ornithinimicrobiaceae</taxon>
        <taxon>Ornithinimicrobium</taxon>
    </lineage>
</organism>
<protein>
    <submittedName>
        <fullName evidence="7">Peptidoglycan DD-metalloendopeptidase family protein</fullName>
    </submittedName>
</protein>
<evidence type="ECO:0000256" key="5">
    <source>
        <dbReference type="SAM" id="SignalP"/>
    </source>
</evidence>
<gene>
    <name evidence="7" type="ORF">ACFFN0_15420</name>
</gene>
<evidence type="ECO:0000256" key="1">
    <source>
        <dbReference type="ARBA" id="ARBA00007074"/>
    </source>
</evidence>
<dbReference type="SUPFAM" id="SSF54001">
    <property type="entry name" value="Cysteine proteinases"/>
    <property type="match status" value="1"/>
</dbReference>
<evidence type="ECO:0000313" key="8">
    <source>
        <dbReference type="Proteomes" id="UP001589613"/>
    </source>
</evidence>
<dbReference type="CDD" id="cd12797">
    <property type="entry name" value="M23_peptidase"/>
    <property type="match status" value="1"/>
</dbReference>
<evidence type="ECO:0000259" key="6">
    <source>
        <dbReference type="PROSITE" id="PS51935"/>
    </source>
</evidence>
<dbReference type="SUPFAM" id="SSF53955">
    <property type="entry name" value="Lysozyme-like"/>
    <property type="match status" value="1"/>
</dbReference>
<comment type="similarity">
    <text evidence="1">Belongs to the peptidase C40 family.</text>
</comment>
<evidence type="ECO:0000256" key="3">
    <source>
        <dbReference type="ARBA" id="ARBA00022801"/>
    </source>
</evidence>
<dbReference type="InterPro" id="IPR038765">
    <property type="entry name" value="Papain-like_cys_pep_sf"/>
</dbReference>
<dbReference type="InterPro" id="IPR016047">
    <property type="entry name" value="M23ase_b-sheet_dom"/>
</dbReference>
<dbReference type="Proteomes" id="UP001589613">
    <property type="component" value="Unassembled WGS sequence"/>
</dbReference>
<dbReference type="PANTHER" id="PTHR21666">
    <property type="entry name" value="PEPTIDASE-RELATED"/>
    <property type="match status" value="1"/>
</dbReference>
<name>A0ABV5V6X6_9MICO</name>
<dbReference type="InterPro" id="IPR023346">
    <property type="entry name" value="Lysozyme-like_dom_sf"/>
</dbReference>
<keyword evidence="5" id="KW-0732">Signal</keyword>
<dbReference type="Gene3D" id="3.90.1720.10">
    <property type="entry name" value="endopeptidase domain like (from Nostoc punctiforme)"/>
    <property type="match status" value="1"/>
</dbReference>
<dbReference type="InterPro" id="IPR011055">
    <property type="entry name" value="Dup_hybrid_motif"/>
</dbReference>
<dbReference type="PANTHER" id="PTHR21666:SF270">
    <property type="entry name" value="MUREIN HYDROLASE ACTIVATOR ENVC"/>
    <property type="match status" value="1"/>
</dbReference>
<evidence type="ECO:0000256" key="4">
    <source>
        <dbReference type="ARBA" id="ARBA00022807"/>
    </source>
</evidence>
<feature type="chain" id="PRO_5045494533" evidence="5">
    <location>
        <begin position="23"/>
        <end position="526"/>
    </location>
</feature>
<dbReference type="SUPFAM" id="SSF51261">
    <property type="entry name" value="Duplicated hybrid motif"/>
    <property type="match status" value="1"/>
</dbReference>
<dbReference type="Pfam" id="PF01551">
    <property type="entry name" value="Peptidase_M23"/>
    <property type="match status" value="1"/>
</dbReference>
<dbReference type="InterPro" id="IPR050570">
    <property type="entry name" value="Cell_wall_metabolism_enzyme"/>
</dbReference>
<dbReference type="EMBL" id="JBHMAX010000036">
    <property type="protein sequence ID" value="MFB9733438.1"/>
    <property type="molecule type" value="Genomic_DNA"/>
</dbReference>
<keyword evidence="3" id="KW-0378">Hydrolase</keyword>
<keyword evidence="2" id="KW-0645">Protease</keyword>
<dbReference type="InterPro" id="IPR000064">
    <property type="entry name" value="NLP_P60_dom"/>
</dbReference>
<proteinExistence type="inferred from homology"/>
<evidence type="ECO:0000313" key="7">
    <source>
        <dbReference type="EMBL" id="MFB9733438.1"/>
    </source>
</evidence>
<sequence>MKGVLAVMAALAVLLGFPLATAVLVASVATPAAAQVHRTLLCEGTLPVTGDWRPPYESAYALTPGSGFGQRFHPIHLEWRLHAGVDMTSQPAGAPVVAAAAGTVTGSGWTSGGGNTVTIDHGGGISTRYLHLAAPSPLRLGQAVPLGGRVGVEGSTGDSTGSHLHFEIRQDGQPIDPVPFMLERGAPLSGVAVAPSAAPGEEALPPWVPELPEDGEGGIGFELPAPGQPRQDSLHNPSLPIPSGIQELYEQAGSEYGIPWALLAGIGMAETAHGANTGTSSAGARGLMQFMPATFAAYGVDGDGDGLAQIDNDADSVHSAAKYLTASGVHRGEEGVRDALFAYNHADWYVNDVLYYAQQYGGGLVLGDPLHCDGQGGNPDLPPVSSERVAQMLAFAAGQEGDSYILGAGGPNAWDCSSLTQTAMAQIGITAPRTAQAQRDWLAMGNGFRVPLDQAQPGDLFFFDSYLGPHTIGHVGFVWDPATSTSIEAANPAKGVGFFSYSRALDNNIFEIWRLGNIDDNPKAPS</sequence>
<comment type="caution">
    <text evidence="7">The sequence shown here is derived from an EMBL/GenBank/DDBJ whole genome shotgun (WGS) entry which is preliminary data.</text>
</comment>
<dbReference type="PROSITE" id="PS51935">
    <property type="entry name" value="NLPC_P60"/>
    <property type="match status" value="1"/>
</dbReference>
<keyword evidence="8" id="KW-1185">Reference proteome</keyword>
<dbReference type="Pfam" id="PF00877">
    <property type="entry name" value="NLPC_P60"/>
    <property type="match status" value="1"/>
</dbReference>